<dbReference type="Pfam" id="PF03070">
    <property type="entry name" value="TENA_THI-4"/>
    <property type="match status" value="1"/>
</dbReference>
<dbReference type="PANTHER" id="PTHR43198:SF2">
    <property type="entry name" value="SI:CH1073-67J19.1-RELATED"/>
    <property type="match status" value="1"/>
</dbReference>
<dbReference type="InterPro" id="IPR004305">
    <property type="entry name" value="Thiaminase-2/PQQC"/>
</dbReference>
<dbReference type="PANTHER" id="PTHR43198">
    <property type="entry name" value="BIFUNCTIONAL TH2 PROTEIN"/>
    <property type="match status" value="1"/>
</dbReference>
<feature type="domain" description="Thiaminase-2/PQQC" evidence="1">
    <location>
        <begin position="2"/>
        <end position="112"/>
    </location>
</feature>
<name>A0A381QR91_9ZZZZ</name>
<organism evidence="2">
    <name type="scientific">marine metagenome</name>
    <dbReference type="NCBI Taxonomy" id="408172"/>
    <lineage>
        <taxon>unclassified sequences</taxon>
        <taxon>metagenomes</taxon>
        <taxon>ecological metagenomes</taxon>
    </lineage>
</organism>
<sequence>VGDGTLPVENFKHYVTQDYAYLVEYSRALALASARASHLEDMSWFTGLLAETLNVEMSLHRSYCQEFGISANELEATVPAPATMAYTGFLLKTTYKSSFGELVASLLPCQWGVLGDRRPLDAARLAQNAPLYA</sequence>
<dbReference type="AlphaFoldDB" id="A0A381QR91"/>
<protein>
    <recommendedName>
        <fullName evidence="1">Thiaminase-2/PQQC domain-containing protein</fullName>
    </recommendedName>
</protein>
<proteinExistence type="predicted"/>
<gene>
    <name evidence="2" type="ORF">METZ01_LOCUS32927</name>
</gene>
<dbReference type="GO" id="GO:0005829">
    <property type="term" value="C:cytosol"/>
    <property type="evidence" value="ECO:0007669"/>
    <property type="project" value="TreeGrafter"/>
</dbReference>
<evidence type="ECO:0000313" key="2">
    <source>
        <dbReference type="EMBL" id="SUZ80073.1"/>
    </source>
</evidence>
<feature type="non-terminal residue" evidence="2">
    <location>
        <position position="1"/>
    </location>
</feature>
<dbReference type="InterPro" id="IPR050967">
    <property type="entry name" value="Thiamine_Salvage_TenA"/>
</dbReference>
<accession>A0A381QR91</accession>
<dbReference type="SUPFAM" id="SSF48613">
    <property type="entry name" value="Heme oxygenase-like"/>
    <property type="match status" value="1"/>
</dbReference>
<dbReference type="Gene3D" id="1.20.910.10">
    <property type="entry name" value="Heme oxygenase-like"/>
    <property type="match status" value="1"/>
</dbReference>
<reference evidence="2" key="1">
    <citation type="submission" date="2018-05" db="EMBL/GenBank/DDBJ databases">
        <authorList>
            <person name="Lanie J.A."/>
            <person name="Ng W.-L."/>
            <person name="Kazmierczak K.M."/>
            <person name="Andrzejewski T.M."/>
            <person name="Davidsen T.M."/>
            <person name="Wayne K.J."/>
            <person name="Tettelin H."/>
            <person name="Glass J.I."/>
            <person name="Rusch D."/>
            <person name="Podicherti R."/>
            <person name="Tsui H.-C.T."/>
            <person name="Winkler M.E."/>
        </authorList>
    </citation>
    <scope>NUCLEOTIDE SEQUENCE</scope>
</reference>
<evidence type="ECO:0000259" key="1">
    <source>
        <dbReference type="Pfam" id="PF03070"/>
    </source>
</evidence>
<dbReference type="InterPro" id="IPR016084">
    <property type="entry name" value="Haem_Oase-like_multi-hlx"/>
</dbReference>
<dbReference type="EMBL" id="UINC01001413">
    <property type="protein sequence ID" value="SUZ80073.1"/>
    <property type="molecule type" value="Genomic_DNA"/>
</dbReference>